<feature type="region of interest" description="Disordered" evidence="1">
    <location>
        <begin position="1"/>
        <end position="50"/>
    </location>
</feature>
<evidence type="ECO:0000313" key="3">
    <source>
        <dbReference type="Proteomes" id="UP000287651"/>
    </source>
</evidence>
<feature type="compositionally biased region" description="Polar residues" evidence="1">
    <location>
        <begin position="37"/>
        <end position="50"/>
    </location>
</feature>
<accession>A0A426ZHD4</accession>
<reference evidence="2 3" key="1">
    <citation type="journal article" date="2014" name="Agronomy (Basel)">
        <title>A Draft Genome Sequence for Ensete ventricosum, the Drought-Tolerant Tree Against Hunger.</title>
        <authorList>
            <person name="Harrison J."/>
            <person name="Moore K.A."/>
            <person name="Paszkiewicz K."/>
            <person name="Jones T."/>
            <person name="Grant M."/>
            <person name="Ambacheew D."/>
            <person name="Muzemil S."/>
            <person name="Studholme D.J."/>
        </authorList>
    </citation>
    <scope>NUCLEOTIDE SEQUENCE [LARGE SCALE GENOMIC DNA]</scope>
</reference>
<feature type="compositionally biased region" description="Polar residues" evidence="1">
    <location>
        <begin position="116"/>
        <end position="127"/>
    </location>
</feature>
<dbReference type="EMBL" id="AMZH03006646">
    <property type="protein sequence ID" value="RRT63304.1"/>
    <property type="molecule type" value="Genomic_DNA"/>
</dbReference>
<comment type="caution">
    <text evidence="2">The sequence shown here is derived from an EMBL/GenBank/DDBJ whole genome shotgun (WGS) entry which is preliminary data.</text>
</comment>
<name>A0A426ZHD4_ENSVE</name>
<evidence type="ECO:0000313" key="2">
    <source>
        <dbReference type="EMBL" id="RRT63304.1"/>
    </source>
</evidence>
<feature type="region of interest" description="Disordered" evidence="1">
    <location>
        <begin position="385"/>
        <end position="417"/>
    </location>
</feature>
<evidence type="ECO:0000256" key="1">
    <source>
        <dbReference type="SAM" id="MobiDB-lite"/>
    </source>
</evidence>
<gene>
    <name evidence="2" type="ORF">B296_00022391</name>
</gene>
<sequence length="474" mass="50271">MVRSGAPRRGKGTRSVPPSPLRRNSRRPVGNHAGSAPSLQPISSLVTPSPKLNTTSNMSFVNDTANVSSLPDHSSGGGRAVAAGGLMATSGNFQRQSGGGGAPDVLGPAKFDPRAFTSSSPTAQGPQPHNLYSRRISLDHSQPYQLSMMQNFQGSSSMPHMQRQKELREELGNVGSTAFVNMEPQMGSSDQNVLLLLSQSPSHTDSLINFPKRIASSSVLHSQQVQQPDGQYTSQCDQTSAHATGVQLLSASSSLTSVANTLNNIPSTCTTTTTAGLLHLNFRHDNWTSNVNGPHTGNTVPTPPASSISWRLSHPNVFPPTPSSIPSTSNNILTSSVNIGHLNSGNLPVITSIMKQPLAQSQEANPTESPSVDRTLQEMMTSQHTGVSSLGHEGVSGTGSGIIGEIRPSKTAGTSRGEMAKNTVAMNEQAGINYRSDDPSDVIHQQQEDMNRLFDGLEPLDNLDILQLIQELSP</sequence>
<feature type="region of interest" description="Disordered" evidence="1">
    <location>
        <begin position="95"/>
        <end position="130"/>
    </location>
</feature>
<proteinExistence type="predicted"/>
<feature type="compositionally biased region" description="Basic residues" evidence="1">
    <location>
        <begin position="1"/>
        <end position="12"/>
    </location>
</feature>
<protein>
    <submittedName>
        <fullName evidence="2">Uncharacterized protein</fullName>
    </submittedName>
</protein>
<organism evidence="2 3">
    <name type="scientific">Ensete ventricosum</name>
    <name type="common">Abyssinian banana</name>
    <name type="synonym">Musa ensete</name>
    <dbReference type="NCBI Taxonomy" id="4639"/>
    <lineage>
        <taxon>Eukaryota</taxon>
        <taxon>Viridiplantae</taxon>
        <taxon>Streptophyta</taxon>
        <taxon>Embryophyta</taxon>
        <taxon>Tracheophyta</taxon>
        <taxon>Spermatophyta</taxon>
        <taxon>Magnoliopsida</taxon>
        <taxon>Liliopsida</taxon>
        <taxon>Zingiberales</taxon>
        <taxon>Musaceae</taxon>
        <taxon>Ensete</taxon>
    </lineage>
</organism>
<dbReference type="AlphaFoldDB" id="A0A426ZHD4"/>
<dbReference type="Proteomes" id="UP000287651">
    <property type="component" value="Unassembled WGS sequence"/>
</dbReference>